<dbReference type="InterPro" id="IPR001128">
    <property type="entry name" value="Cyt_P450"/>
</dbReference>
<evidence type="ECO:0008006" key="12">
    <source>
        <dbReference type="Google" id="ProtNLM"/>
    </source>
</evidence>
<keyword evidence="6 8" id="KW-0408">Iron</keyword>
<accession>A0A383WEF7</accession>
<dbReference type="PANTHER" id="PTHR24286">
    <property type="entry name" value="CYTOCHROME P450 26"/>
    <property type="match status" value="1"/>
</dbReference>
<keyword evidence="5 9" id="KW-0560">Oxidoreductase</keyword>
<keyword evidence="4 8" id="KW-0479">Metal-binding</keyword>
<dbReference type="Proteomes" id="UP000256970">
    <property type="component" value="Unassembled WGS sequence"/>
</dbReference>
<name>A0A383WEF7_TETOB</name>
<dbReference type="SUPFAM" id="SSF48264">
    <property type="entry name" value="Cytochrome P450"/>
    <property type="match status" value="1"/>
</dbReference>
<keyword evidence="11" id="KW-1185">Reference proteome</keyword>
<feature type="binding site" description="axial binding residue" evidence="8">
    <location>
        <position position="454"/>
    </location>
    <ligand>
        <name>heme</name>
        <dbReference type="ChEBI" id="CHEBI:30413"/>
    </ligand>
    <ligandPart>
        <name>Fe</name>
        <dbReference type="ChEBI" id="CHEBI:18248"/>
    </ligandPart>
</feature>
<evidence type="ECO:0000256" key="4">
    <source>
        <dbReference type="ARBA" id="ARBA00022723"/>
    </source>
</evidence>
<evidence type="ECO:0000256" key="3">
    <source>
        <dbReference type="ARBA" id="ARBA00022617"/>
    </source>
</evidence>
<evidence type="ECO:0000256" key="2">
    <source>
        <dbReference type="ARBA" id="ARBA00010617"/>
    </source>
</evidence>
<evidence type="ECO:0000256" key="7">
    <source>
        <dbReference type="ARBA" id="ARBA00023033"/>
    </source>
</evidence>
<dbReference type="AlphaFoldDB" id="A0A383WEF7"/>
<dbReference type="GO" id="GO:0016125">
    <property type="term" value="P:sterol metabolic process"/>
    <property type="evidence" value="ECO:0007669"/>
    <property type="project" value="TreeGrafter"/>
</dbReference>
<evidence type="ECO:0000256" key="9">
    <source>
        <dbReference type="RuleBase" id="RU000461"/>
    </source>
</evidence>
<proteinExistence type="inferred from homology"/>
<dbReference type="Gene3D" id="1.10.630.10">
    <property type="entry name" value="Cytochrome P450"/>
    <property type="match status" value="1"/>
</dbReference>
<dbReference type="InterPro" id="IPR002403">
    <property type="entry name" value="Cyt_P450_E_grp-IV"/>
</dbReference>
<protein>
    <recommendedName>
        <fullName evidence="12">Cytochrome P450</fullName>
    </recommendedName>
</protein>
<gene>
    <name evidence="10" type="ORF">BQ4739_LOCUS15926</name>
</gene>
<dbReference type="PANTHER" id="PTHR24286:SF24">
    <property type="entry name" value="LANOSTEROL 14-ALPHA DEMETHYLASE"/>
    <property type="match status" value="1"/>
</dbReference>
<dbReference type="InterPro" id="IPR036396">
    <property type="entry name" value="Cyt_P450_sf"/>
</dbReference>
<evidence type="ECO:0000313" key="10">
    <source>
        <dbReference type="EMBL" id="SZX75650.1"/>
    </source>
</evidence>
<sequence length="507" mass="54368">MSLGMGQPVPAHHKCKHSLRLQQQRPSRCLINASKPVITRVGKLEPHDAVAPSTASAVDAVVHDGRLPFLQTLLQFAKPNAYAQKVLAGHRYAWGKMGLAYEDALFVADPAAARSLLTAEWQNGIRTEWPPTFKALLGEQSISILQDPQLHSKLRQVMGPTFSAEAVAGLMPGVQQTVAKHVGRWAQQDSFAAYPAARLLTFDVLVNQALGLGMDDDELAHFAKVFKQWGDGFMPPGIDLPFTAFGKGMAARREMTARVQQSLRDPDLGEGVVQRLRDEFGADSQVASDNVIVLMFAGYDTTSSAITYMLNQLALNPHVLEQMRQEQAAVQAQHGNQLTPAAVAAMPYTTAVVKETLRTAQVIGYVPRVATQALKVPGGGPELQSGCPFIVALGAMAASDPAAAAAAVSAAGQGSPDSQAGTVQDFRPERWLQPELAKSLALHQAPFGMGAHYCLGSQLAMAELTAVLAELARSYSLTADTDTDWPDFPIKRPANGLPCTLRRLATA</sequence>
<organism evidence="10 11">
    <name type="scientific">Tetradesmus obliquus</name>
    <name type="common">Green alga</name>
    <name type="synonym">Acutodesmus obliquus</name>
    <dbReference type="NCBI Taxonomy" id="3088"/>
    <lineage>
        <taxon>Eukaryota</taxon>
        <taxon>Viridiplantae</taxon>
        <taxon>Chlorophyta</taxon>
        <taxon>core chlorophytes</taxon>
        <taxon>Chlorophyceae</taxon>
        <taxon>CS clade</taxon>
        <taxon>Sphaeropleales</taxon>
        <taxon>Scenedesmaceae</taxon>
        <taxon>Tetradesmus</taxon>
    </lineage>
</organism>
<evidence type="ECO:0000256" key="1">
    <source>
        <dbReference type="ARBA" id="ARBA00001971"/>
    </source>
</evidence>
<dbReference type="InterPro" id="IPR017972">
    <property type="entry name" value="Cyt_P450_CS"/>
</dbReference>
<dbReference type="Pfam" id="PF00067">
    <property type="entry name" value="p450"/>
    <property type="match status" value="2"/>
</dbReference>
<evidence type="ECO:0000256" key="8">
    <source>
        <dbReference type="PIRSR" id="PIRSR602403-1"/>
    </source>
</evidence>
<keyword evidence="3 8" id="KW-0349">Heme</keyword>
<dbReference type="STRING" id="3088.A0A383WEF7"/>
<dbReference type="PRINTS" id="PR00385">
    <property type="entry name" value="P450"/>
</dbReference>
<dbReference type="PROSITE" id="PS00086">
    <property type="entry name" value="CYTOCHROME_P450"/>
    <property type="match status" value="1"/>
</dbReference>
<dbReference type="EMBL" id="FNXT01001238">
    <property type="protein sequence ID" value="SZX75650.1"/>
    <property type="molecule type" value="Genomic_DNA"/>
</dbReference>
<evidence type="ECO:0000256" key="5">
    <source>
        <dbReference type="ARBA" id="ARBA00023002"/>
    </source>
</evidence>
<dbReference type="GO" id="GO:0005506">
    <property type="term" value="F:iron ion binding"/>
    <property type="evidence" value="ECO:0007669"/>
    <property type="project" value="InterPro"/>
</dbReference>
<dbReference type="PRINTS" id="PR00465">
    <property type="entry name" value="EP450IV"/>
</dbReference>
<comment type="cofactor">
    <cofactor evidence="1 8">
        <name>heme</name>
        <dbReference type="ChEBI" id="CHEBI:30413"/>
    </cofactor>
</comment>
<keyword evidence="7 9" id="KW-0503">Monooxygenase</keyword>
<evidence type="ECO:0000313" key="11">
    <source>
        <dbReference type="Proteomes" id="UP000256970"/>
    </source>
</evidence>
<dbReference type="GO" id="GO:0020037">
    <property type="term" value="F:heme binding"/>
    <property type="evidence" value="ECO:0007669"/>
    <property type="project" value="InterPro"/>
</dbReference>
<comment type="similarity">
    <text evidence="2 9">Belongs to the cytochrome P450 family.</text>
</comment>
<dbReference type="GO" id="GO:0016705">
    <property type="term" value="F:oxidoreductase activity, acting on paired donors, with incorporation or reduction of molecular oxygen"/>
    <property type="evidence" value="ECO:0007669"/>
    <property type="project" value="InterPro"/>
</dbReference>
<dbReference type="GO" id="GO:0004497">
    <property type="term" value="F:monooxygenase activity"/>
    <property type="evidence" value="ECO:0007669"/>
    <property type="project" value="UniProtKB-KW"/>
</dbReference>
<evidence type="ECO:0000256" key="6">
    <source>
        <dbReference type="ARBA" id="ARBA00023004"/>
    </source>
</evidence>
<reference evidence="10 11" key="1">
    <citation type="submission" date="2016-10" db="EMBL/GenBank/DDBJ databases">
        <authorList>
            <person name="Cai Z."/>
        </authorList>
    </citation>
    <scope>NUCLEOTIDE SEQUENCE [LARGE SCALE GENOMIC DNA]</scope>
</reference>